<dbReference type="OMA" id="CNLASEW"/>
<gene>
    <name evidence="1" type="ORF">MCYG_04144</name>
</gene>
<keyword evidence="2" id="KW-1185">Reference proteome</keyword>
<organism evidence="1 2">
    <name type="scientific">Arthroderma otae (strain ATCC MYA-4605 / CBS 113480)</name>
    <name type="common">Microsporum canis</name>
    <dbReference type="NCBI Taxonomy" id="554155"/>
    <lineage>
        <taxon>Eukaryota</taxon>
        <taxon>Fungi</taxon>
        <taxon>Dikarya</taxon>
        <taxon>Ascomycota</taxon>
        <taxon>Pezizomycotina</taxon>
        <taxon>Eurotiomycetes</taxon>
        <taxon>Eurotiomycetidae</taxon>
        <taxon>Onygenales</taxon>
        <taxon>Arthrodermataceae</taxon>
        <taxon>Microsporum</taxon>
    </lineage>
</organism>
<dbReference type="Proteomes" id="UP000002035">
    <property type="component" value="Unassembled WGS sequence"/>
</dbReference>
<dbReference type="VEuPathDB" id="FungiDB:MCYG_04144"/>
<dbReference type="GeneID" id="9224476"/>
<dbReference type="HOGENOM" id="CLU_013935_2_0_1"/>
<name>C5FN89_ARTOC</name>
<dbReference type="OrthoDB" id="4170482at2759"/>
<dbReference type="eggNOG" id="ENOG502SNSN">
    <property type="taxonomic scope" value="Eukaryota"/>
</dbReference>
<dbReference type="AlphaFoldDB" id="C5FN89"/>
<protein>
    <submittedName>
        <fullName evidence="1">Uncharacterized protein</fullName>
    </submittedName>
</protein>
<reference evidence="2" key="1">
    <citation type="journal article" date="2012" name="MBio">
        <title>Comparative genome analysis of Trichophyton rubrum and related dermatophytes reveals candidate genes involved in infection.</title>
        <authorList>
            <person name="Martinez D.A."/>
            <person name="Oliver B.G."/>
            <person name="Graeser Y."/>
            <person name="Goldberg J.M."/>
            <person name="Li W."/>
            <person name="Martinez-Rossi N.M."/>
            <person name="Monod M."/>
            <person name="Shelest E."/>
            <person name="Barton R.C."/>
            <person name="Birch E."/>
            <person name="Brakhage A.A."/>
            <person name="Chen Z."/>
            <person name="Gurr S.J."/>
            <person name="Heiman D."/>
            <person name="Heitman J."/>
            <person name="Kosti I."/>
            <person name="Rossi A."/>
            <person name="Saif S."/>
            <person name="Samalova M."/>
            <person name="Saunders C.W."/>
            <person name="Shea T."/>
            <person name="Summerbell R.C."/>
            <person name="Xu J."/>
            <person name="Young S."/>
            <person name="Zeng Q."/>
            <person name="Birren B.W."/>
            <person name="Cuomo C.A."/>
            <person name="White T.C."/>
        </authorList>
    </citation>
    <scope>NUCLEOTIDE SEQUENCE [LARGE SCALE GENOMIC DNA]</scope>
    <source>
        <strain evidence="2">ATCC MYA-4605 / CBS 113480</strain>
    </source>
</reference>
<accession>C5FN89</accession>
<dbReference type="RefSeq" id="XP_002846407.1">
    <property type="nucleotide sequence ID" value="XM_002846361.1"/>
</dbReference>
<sequence length="640" mass="72549">MFVVLLDFKASFDINIVDVPGQRCPVGSMKDYSHHKWQSLLSSAQGTAQFPASCSNIKALLRRIPAIPDASSVAETVEKHALSLEGYSIWNIQSTVACHLTSESKKSRPQNIRIGQLKPTLCSLSNEFLPEWTGFGSLTHILPAGNYLCVFVLGWSYVLSTSLVELRGNENDRTYYTDTRATVLEKLDKSFSDNHYILSIGNADERESRWWTAILANGCGWRATLTRLEAEYCSPWACHLRDDEFFTIQHDKLIFNLSSNINPPSSNQALSYLLKFAQVHNIFDQLLTAFMAALTIPNHIRFGAPVTLPTPRLYSHLNKQSTLEYRQKIPSTDEIPYFMSLSAIPGVISSCLFSSFWEPGIPCNLVSEWLHTPLQEIMPSLVGEKKHHIIVRMLAARSPNIAPLLLGSMITGMLHRIPEVYKSFIPPICLEAAVWSSSSQSFMDPTFHRMPNLQRSLTYKKIIPREDEFRLLYITDFESLDYGALPLSPYPPFGLIYSHWVWRGQKQGEAQYFDDYGLVPSINISSLDKQGDRCYASAIHNSRSLQLIQRRLCDTVFTSPQQISNNDFNERLSETATRNLFSWTFFPDGVRLEDKEIWHHEWLDVLLSIDDNDSAGTSNFPNTSSKELNASNSNFATLFD</sequence>
<dbReference type="STRING" id="554155.C5FN89"/>
<proteinExistence type="predicted"/>
<evidence type="ECO:0000313" key="2">
    <source>
        <dbReference type="Proteomes" id="UP000002035"/>
    </source>
</evidence>
<evidence type="ECO:0000313" key="1">
    <source>
        <dbReference type="EMBL" id="EEQ31325.1"/>
    </source>
</evidence>
<dbReference type="EMBL" id="DS995704">
    <property type="protein sequence ID" value="EEQ31325.1"/>
    <property type="molecule type" value="Genomic_DNA"/>
</dbReference>